<dbReference type="InterPro" id="IPR050117">
    <property type="entry name" value="MAPK"/>
</dbReference>
<accession>A0A1E4SEI2</accession>
<dbReference type="InterPro" id="IPR000719">
    <property type="entry name" value="Prot_kinase_dom"/>
</dbReference>
<dbReference type="RefSeq" id="XP_020063015.1">
    <property type="nucleotide sequence ID" value="XM_020210361.1"/>
</dbReference>
<evidence type="ECO:0000256" key="4">
    <source>
        <dbReference type="ARBA" id="ARBA00022741"/>
    </source>
</evidence>
<evidence type="ECO:0000256" key="1">
    <source>
        <dbReference type="ARBA" id="ARBA00006485"/>
    </source>
</evidence>
<dbReference type="Proteomes" id="UP000094285">
    <property type="component" value="Unassembled WGS sequence"/>
</dbReference>
<evidence type="ECO:0000313" key="9">
    <source>
        <dbReference type="Proteomes" id="UP000094285"/>
    </source>
</evidence>
<gene>
    <name evidence="8" type="ORF">CANTADRAFT_54746</name>
</gene>
<comment type="similarity">
    <text evidence="1">Belongs to the protein kinase superfamily. CMGC Ser/Thr protein kinase family. CDC2/CDKX subfamily.</text>
</comment>
<dbReference type="STRING" id="984487.A0A1E4SEI2"/>
<dbReference type="EMBL" id="KV453914">
    <property type="protein sequence ID" value="ODV77893.1"/>
    <property type="molecule type" value="Genomic_DNA"/>
</dbReference>
<dbReference type="GO" id="GO:0005634">
    <property type="term" value="C:nucleus"/>
    <property type="evidence" value="ECO:0007669"/>
    <property type="project" value="EnsemblFungi"/>
</dbReference>
<dbReference type="PROSITE" id="PS00108">
    <property type="entry name" value="PROTEIN_KINASE_ST"/>
    <property type="match status" value="1"/>
</dbReference>
<dbReference type="AlphaFoldDB" id="A0A1E4SEI2"/>
<keyword evidence="9" id="KW-1185">Reference proteome</keyword>
<dbReference type="SUPFAM" id="SSF56112">
    <property type="entry name" value="Protein kinase-like (PK-like)"/>
    <property type="match status" value="1"/>
</dbReference>
<keyword evidence="5 8" id="KW-0418">Kinase</keyword>
<name>A0A1E4SEI2_9ASCO</name>
<dbReference type="SMART" id="SM00220">
    <property type="entry name" value="S_TKc"/>
    <property type="match status" value="1"/>
</dbReference>
<dbReference type="PROSITE" id="PS50011">
    <property type="entry name" value="PROTEIN_KINASE_DOM"/>
    <property type="match status" value="1"/>
</dbReference>
<dbReference type="Gene3D" id="1.10.510.10">
    <property type="entry name" value="Transferase(Phosphotransferase) domain 1"/>
    <property type="match status" value="1"/>
</dbReference>
<evidence type="ECO:0000256" key="6">
    <source>
        <dbReference type="ARBA" id="ARBA00022840"/>
    </source>
</evidence>
<evidence type="ECO:0000313" key="8">
    <source>
        <dbReference type="EMBL" id="ODV77893.1"/>
    </source>
</evidence>
<evidence type="ECO:0000256" key="5">
    <source>
        <dbReference type="ARBA" id="ARBA00022777"/>
    </source>
</evidence>
<dbReference type="OrthoDB" id="2158884at2759"/>
<dbReference type="FunFam" id="1.10.510.10:FF:000624">
    <property type="entry name" value="Mitogen-activated protein kinase"/>
    <property type="match status" value="1"/>
</dbReference>
<reference evidence="9" key="1">
    <citation type="submission" date="2016-05" db="EMBL/GenBank/DDBJ databases">
        <title>Comparative genomics of biotechnologically important yeasts.</title>
        <authorList>
            <consortium name="DOE Joint Genome Institute"/>
            <person name="Riley R."/>
            <person name="Haridas S."/>
            <person name="Wolfe K.H."/>
            <person name="Lopes M.R."/>
            <person name="Hittinger C.T."/>
            <person name="Goker M."/>
            <person name="Salamov A."/>
            <person name="Wisecaver J."/>
            <person name="Long T.M."/>
            <person name="Aerts A.L."/>
            <person name="Barry K."/>
            <person name="Choi C."/>
            <person name="Clum A."/>
            <person name="Coughlan A.Y."/>
            <person name="Deshpande S."/>
            <person name="Douglass A.P."/>
            <person name="Hanson S.J."/>
            <person name="Klenk H.-P."/>
            <person name="Labutti K."/>
            <person name="Lapidus A."/>
            <person name="Lindquist E."/>
            <person name="Lipzen A."/>
            <person name="Meier-Kolthoff J.P."/>
            <person name="Ohm R.A."/>
            <person name="Otillar R.P."/>
            <person name="Pangilinan J."/>
            <person name="Peng Y."/>
            <person name="Rokas A."/>
            <person name="Rosa C.A."/>
            <person name="Scheuner C."/>
            <person name="Sibirny A.A."/>
            <person name="Slot J.C."/>
            <person name="Stielow J.B."/>
            <person name="Sun H."/>
            <person name="Kurtzman C.P."/>
            <person name="Blackwell M."/>
            <person name="Grigoriev I.V."/>
            <person name="Jeffries T.W."/>
        </authorList>
    </citation>
    <scope>NUCLEOTIDE SEQUENCE [LARGE SCALE GENOMIC DNA]</scope>
    <source>
        <strain evidence="9">NRRL Y-17324</strain>
    </source>
</reference>
<sequence length="368" mass="42187">MLSLPPDFNNPPPQLPVKSHQENYQSLSNLGNGSFGTVELAKCRFRSSSLLCPRQYKKGTLLEPLQDAQHNLTCLVAIKTMKKRLNTLKDYTRVKEVRFILAIPSHPCLVQVYEMFIDDKNYQLHIVMESLNQNLYQLMKARRSVRFSQTTLKSILSQVLCAIGHIHNNNYFHRDVKPENILVIPTHQYYGSKEAIPPHRKHDNFVVKLGDYGLARHIHNLKQYTAYVSTRWYRSPEILLRQKWYSRPIDIWAFGSVAAEIANFTPLFPGSNELDQIWRILKVMGSPVLPDTSQQTFIPLGGFWGEAQDLAQKLGFVFPAEPGVTLRQMIPGSANKELADVVKECLSWDPHSRPTVDAIARMPFFRNS</sequence>
<feature type="domain" description="Protein kinase" evidence="7">
    <location>
        <begin position="24"/>
        <end position="365"/>
    </location>
</feature>
<dbReference type="PANTHER" id="PTHR24055">
    <property type="entry name" value="MITOGEN-ACTIVATED PROTEIN KINASE"/>
    <property type="match status" value="1"/>
</dbReference>
<keyword evidence="4" id="KW-0547">Nucleotide-binding</keyword>
<dbReference type="GO" id="GO:0004674">
    <property type="term" value="F:protein serine/threonine kinase activity"/>
    <property type="evidence" value="ECO:0007669"/>
    <property type="project" value="UniProtKB-KW"/>
</dbReference>
<dbReference type="GeneID" id="30984497"/>
<dbReference type="GO" id="GO:0005524">
    <property type="term" value="F:ATP binding"/>
    <property type="evidence" value="ECO:0007669"/>
    <property type="project" value="UniProtKB-KW"/>
</dbReference>
<organism evidence="8 9">
    <name type="scientific">Suhomyces tanzawaensis NRRL Y-17324</name>
    <dbReference type="NCBI Taxonomy" id="984487"/>
    <lineage>
        <taxon>Eukaryota</taxon>
        <taxon>Fungi</taxon>
        <taxon>Dikarya</taxon>
        <taxon>Ascomycota</taxon>
        <taxon>Saccharomycotina</taxon>
        <taxon>Pichiomycetes</taxon>
        <taxon>Debaryomycetaceae</taxon>
        <taxon>Suhomyces</taxon>
    </lineage>
</organism>
<protein>
    <submittedName>
        <fullName evidence="8">Kinase-like protein</fullName>
    </submittedName>
</protein>
<keyword evidence="2" id="KW-0723">Serine/threonine-protein kinase</keyword>
<dbReference type="Gene3D" id="3.30.200.20">
    <property type="entry name" value="Phosphorylase Kinase, domain 1"/>
    <property type="match status" value="1"/>
</dbReference>
<keyword evidence="6" id="KW-0067">ATP-binding</keyword>
<dbReference type="InterPro" id="IPR008271">
    <property type="entry name" value="Ser/Thr_kinase_AS"/>
</dbReference>
<dbReference type="GO" id="GO:0040020">
    <property type="term" value="P:regulation of meiotic nuclear division"/>
    <property type="evidence" value="ECO:0007669"/>
    <property type="project" value="EnsemblFungi"/>
</dbReference>
<evidence type="ECO:0000259" key="7">
    <source>
        <dbReference type="PROSITE" id="PS50011"/>
    </source>
</evidence>
<dbReference type="InterPro" id="IPR011009">
    <property type="entry name" value="Kinase-like_dom_sf"/>
</dbReference>
<keyword evidence="3" id="KW-0808">Transferase</keyword>
<evidence type="ECO:0000256" key="2">
    <source>
        <dbReference type="ARBA" id="ARBA00022527"/>
    </source>
</evidence>
<evidence type="ECO:0000256" key="3">
    <source>
        <dbReference type="ARBA" id="ARBA00022679"/>
    </source>
</evidence>
<proteinExistence type="inferred from homology"/>
<feature type="non-terminal residue" evidence="8">
    <location>
        <position position="368"/>
    </location>
</feature>
<dbReference type="Pfam" id="PF00069">
    <property type="entry name" value="Pkinase"/>
    <property type="match status" value="1"/>
</dbReference>